<sequence length="603" mass="68520">MSETKIESITVNPFDISGSSLPILADLTIIFSNSISDNSIYDYLTIKDRNLKSIPTTDISFSNITTIDNINWTGNIKIYKTELYYQDAQILGNYNNHYIVAKINVDTVTTYTYSNEMRGPNNGTLIAHYKPYYKKERINKQIVNVFEEDITHNKSAIFGINEKTYESVVDGSCNTKIGYKNSGNYEFYNGQGEVIFSNGMPDRSKGYGSINSNVYTFRFEVGFISFTIIEHKHKEALIEIINRSLERWLAMINKPDVSRFGSNNEYNNYTHKISFKIQAFDESQGDVLSAILTSYGTTFGNIFPVESEIILREGYLTDNKFSNPNNILSIEQYIQRSIGNALGIGHYWYLPTSPISYDVCNKSYYSGVNGVNKYKEIFSPLTAFNGELFGIPIEDYEDSSIFLEEGAKGSSSNTLTLNGYTHPGLQTELMTKWIYFESINPISIVSLGLLQDIGYDICYNNVDAYSPTAVFSKNYEIYIKYDLSINMFERLTDVYIQNKSNYYVKISTSITQQDLNNLLDDYIETVVINSVSNPINELIVTHTSNIDANWATFNYVNGTTVNILQNTNNEINTSTNDTRVYKFTTIKHDDGSITALLDKQINK</sequence>
<dbReference type="AlphaFoldDB" id="A0A6C0ILX6"/>
<proteinExistence type="predicted"/>
<name>A0A6C0ILX6_9ZZZZ</name>
<organism evidence="1">
    <name type="scientific">viral metagenome</name>
    <dbReference type="NCBI Taxonomy" id="1070528"/>
    <lineage>
        <taxon>unclassified sequences</taxon>
        <taxon>metagenomes</taxon>
        <taxon>organismal metagenomes</taxon>
    </lineage>
</organism>
<evidence type="ECO:0000313" key="1">
    <source>
        <dbReference type="EMBL" id="QHT93982.1"/>
    </source>
</evidence>
<protein>
    <submittedName>
        <fullName evidence="1">Uncharacterized protein</fullName>
    </submittedName>
</protein>
<accession>A0A6C0ILX6</accession>
<reference evidence="1" key="1">
    <citation type="journal article" date="2020" name="Nature">
        <title>Giant virus diversity and host interactions through global metagenomics.</title>
        <authorList>
            <person name="Schulz F."/>
            <person name="Roux S."/>
            <person name="Paez-Espino D."/>
            <person name="Jungbluth S."/>
            <person name="Walsh D.A."/>
            <person name="Denef V.J."/>
            <person name="McMahon K.D."/>
            <person name="Konstantinidis K.T."/>
            <person name="Eloe-Fadrosh E.A."/>
            <person name="Kyrpides N.C."/>
            <person name="Woyke T."/>
        </authorList>
    </citation>
    <scope>NUCLEOTIDE SEQUENCE</scope>
    <source>
        <strain evidence="1">GVMAG-M-3300024258-14</strain>
    </source>
</reference>
<dbReference type="EMBL" id="MN740212">
    <property type="protein sequence ID" value="QHT93982.1"/>
    <property type="molecule type" value="Genomic_DNA"/>
</dbReference>